<dbReference type="Proteomes" id="UP000193067">
    <property type="component" value="Unassembled WGS sequence"/>
</dbReference>
<keyword evidence="10" id="KW-1185">Reference proteome</keyword>
<feature type="transmembrane region" description="Helical" evidence="8">
    <location>
        <begin position="278"/>
        <end position="298"/>
    </location>
</feature>
<evidence type="ECO:0000256" key="3">
    <source>
        <dbReference type="ARBA" id="ARBA00022448"/>
    </source>
</evidence>
<reference evidence="9 10" key="1">
    <citation type="journal article" date="2015" name="Biotechnol. Biofuels">
        <title>Enhanced degradation of softwood versus hardwood by the white-rot fungus Pycnoporus coccineus.</title>
        <authorList>
            <person name="Couturier M."/>
            <person name="Navarro D."/>
            <person name="Chevret D."/>
            <person name="Henrissat B."/>
            <person name="Piumi F."/>
            <person name="Ruiz-Duenas F.J."/>
            <person name="Martinez A.T."/>
            <person name="Grigoriev I.V."/>
            <person name="Riley R."/>
            <person name="Lipzen A."/>
            <person name="Berrin J.G."/>
            <person name="Master E.R."/>
            <person name="Rosso M.N."/>
        </authorList>
    </citation>
    <scope>NUCLEOTIDE SEQUENCE [LARGE SCALE GENOMIC DNA]</scope>
    <source>
        <strain evidence="9 10">BRFM310</strain>
    </source>
</reference>
<keyword evidence="3" id="KW-0813">Transport</keyword>
<keyword evidence="7 8" id="KW-0472">Membrane</keyword>
<feature type="transmembrane region" description="Helical" evidence="8">
    <location>
        <begin position="385"/>
        <end position="407"/>
    </location>
</feature>
<evidence type="ECO:0000256" key="2">
    <source>
        <dbReference type="ARBA" id="ARBA00008335"/>
    </source>
</evidence>
<dbReference type="OrthoDB" id="2241241at2759"/>
<dbReference type="PANTHER" id="PTHR23501">
    <property type="entry name" value="MAJOR FACILITATOR SUPERFAMILY"/>
    <property type="match status" value="1"/>
</dbReference>
<keyword evidence="6" id="KW-0406">Ion transport</keyword>
<feature type="transmembrane region" description="Helical" evidence="8">
    <location>
        <begin position="349"/>
        <end position="373"/>
    </location>
</feature>
<dbReference type="GO" id="GO:0005886">
    <property type="term" value="C:plasma membrane"/>
    <property type="evidence" value="ECO:0007669"/>
    <property type="project" value="TreeGrafter"/>
</dbReference>
<feature type="transmembrane region" description="Helical" evidence="8">
    <location>
        <begin position="215"/>
        <end position="238"/>
    </location>
</feature>
<dbReference type="GO" id="GO:0006811">
    <property type="term" value="P:monoatomic ion transport"/>
    <property type="evidence" value="ECO:0007669"/>
    <property type="project" value="UniProtKB-KW"/>
</dbReference>
<dbReference type="FunFam" id="1.20.1250.20:FF:000197">
    <property type="entry name" value="Siderophore iron transporter 1"/>
    <property type="match status" value="1"/>
</dbReference>
<proteinExistence type="inferred from homology"/>
<dbReference type="GO" id="GO:0022857">
    <property type="term" value="F:transmembrane transporter activity"/>
    <property type="evidence" value="ECO:0007669"/>
    <property type="project" value="InterPro"/>
</dbReference>
<evidence type="ECO:0000256" key="6">
    <source>
        <dbReference type="ARBA" id="ARBA00023065"/>
    </source>
</evidence>
<evidence type="ECO:0000313" key="10">
    <source>
        <dbReference type="Proteomes" id="UP000193067"/>
    </source>
</evidence>
<dbReference type="PANTHER" id="PTHR23501:SF87">
    <property type="entry name" value="SIDEROPHORE IRON TRANSPORTER 2"/>
    <property type="match status" value="1"/>
</dbReference>
<dbReference type="SUPFAM" id="SSF103473">
    <property type="entry name" value="MFS general substrate transporter"/>
    <property type="match status" value="1"/>
</dbReference>
<feature type="transmembrane region" description="Helical" evidence="8">
    <location>
        <begin position="553"/>
        <end position="571"/>
    </location>
</feature>
<comment type="similarity">
    <text evidence="2">Belongs to the major facilitator superfamily.</text>
</comment>
<gene>
    <name evidence="9" type="ORF">PYCCODRAFT_1417061</name>
</gene>
<dbReference type="Pfam" id="PF07690">
    <property type="entry name" value="MFS_1"/>
    <property type="match status" value="1"/>
</dbReference>
<dbReference type="AlphaFoldDB" id="A0A1Y2ICW8"/>
<feature type="transmembrane region" description="Helical" evidence="8">
    <location>
        <begin position="127"/>
        <end position="160"/>
    </location>
</feature>
<comment type="subcellular location">
    <subcellularLocation>
        <location evidence="1">Membrane</location>
        <topology evidence="1">Multi-pass membrane protein</topology>
    </subcellularLocation>
</comment>
<feature type="transmembrane region" description="Helical" evidence="8">
    <location>
        <begin position="184"/>
        <end position="203"/>
    </location>
</feature>
<evidence type="ECO:0000256" key="7">
    <source>
        <dbReference type="ARBA" id="ARBA00023136"/>
    </source>
</evidence>
<feature type="transmembrane region" description="Helical" evidence="8">
    <location>
        <begin position="413"/>
        <end position="430"/>
    </location>
</feature>
<dbReference type="Gene3D" id="1.20.1250.20">
    <property type="entry name" value="MFS general substrate transporter like domains"/>
    <property type="match status" value="2"/>
</dbReference>
<name>A0A1Y2ICW8_TRAC3</name>
<sequence>MSQFDEKKPSSLSDDGALEAAIPRLDFATKVEIEAEEDAHIGVKTVEAAEKVYGRYSKWFLFVGIALASYIYSLDGQTTYSYLAFAASSFDKHGLISTIQVAQSIIIACGKPVIAKVADVSSRGTSYIVVLVFYVIGYIVIASANGVGALAAGIILYAMYTNSGLQLLTQIIIADITTLKWRGLVSSLTSAPFIINAFIGSNVSTQVLEHSTWRWGYGMFAILIPVSLSPLIVTLFWAENKARKLGLVKAAGPAPDLEPKVQVPLIRRVWAVCEQLDVVGLALLGTAVALILLPLTLAQNAKGMWHNPSMIAMLVVGCVLLPAFAMWDIFMAKRPVFPRRFLKNPSVMIASWIGFFDFFSFYLSFTYLYSFVLVTKDWSLINATYFSQTQTVALTVFGILSGALLHWFRHYKWVLTVGLAIRLLGVGLMIHSRGANSSDAEIVWTQLLQGIGGGFASVCSQVGAQASVPHVDVAMVTAVVLLWTEIGGSVGSAVAGAIWTNTMPGKLAEHLPSLNQTERDTLFGSITSVMVLPFDDPTRQGVIAAYGDTMRDMLIAATVLAVVPMLLSIAMPDWYLGDKQNAVDGVDLRGEAEPVETTAPVTREASRV</sequence>
<evidence type="ECO:0000256" key="8">
    <source>
        <dbReference type="SAM" id="Phobius"/>
    </source>
</evidence>
<dbReference type="InterPro" id="IPR011701">
    <property type="entry name" value="MFS"/>
</dbReference>
<evidence type="ECO:0000313" key="9">
    <source>
        <dbReference type="EMBL" id="OSC98916.1"/>
    </source>
</evidence>
<feature type="transmembrane region" description="Helical" evidence="8">
    <location>
        <begin position="310"/>
        <end position="329"/>
    </location>
</feature>
<dbReference type="InterPro" id="IPR036259">
    <property type="entry name" value="MFS_trans_sf"/>
</dbReference>
<accession>A0A1Y2ICW8</accession>
<evidence type="ECO:0000256" key="4">
    <source>
        <dbReference type="ARBA" id="ARBA00022692"/>
    </source>
</evidence>
<feature type="transmembrane region" description="Helical" evidence="8">
    <location>
        <begin position="56"/>
        <end position="74"/>
    </location>
</feature>
<feature type="transmembrane region" description="Helical" evidence="8">
    <location>
        <begin position="94"/>
        <end position="115"/>
    </location>
</feature>
<evidence type="ECO:0000256" key="5">
    <source>
        <dbReference type="ARBA" id="ARBA00022989"/>
    </source>
</evidence>
<organism evidence="9 10">
    <name type="scientific">Trametes coccinea (strain BRFM310)</name>
    <name type="common">Pycnoporus coccineus</name>
    <dbReference type="NCBI Taxonomy" id="1353009"/>
    <lineage>
        <taxon>Eukaryota</taxon>
        <taxon>Fungi</taxon>
        <taxon>Dikarya</taxon>
        <taxon>Basidiomycota</taxon>
        <taxon>Agaricomycotina</taxon>
        <taxon>Agaricomycetes</taxon>
        <taxon>Polyporales</taxon>
        <taxon>Polyporaceae</taxon>
        <taxon>Trametes</taxon>
    </lineage>
</organism>
<keyword evidence="4 8" id="KW-0812">Transmembrane</keyword>
<evidence type="ECO:0000256" key="1">
    <source>
        <dbReference type="ARBA" id="ARBA00004141"/>
    </source>
</evidence>
<keyword evidence="5 8" id="KW-1133">Transmembrane helix</keyword>
<dbReference type="STRING" id="1353009.A0A1Y2ICW8"/>
<dbReference type="EMBL" id="KZ084133">
    <property type="protein sequence ID" value="OSC98916.1"/>
    <property type="molecule type" value="Genomic_DNA"/>
</dbReference>
<protein>
    <submittedName>
        <fullName evidence="9">Drug:h+ antiporter</fullName>
    </submittedName>
</protein>